<evidence type="ECO:0000256" key="4">
    <source>
        <dbReference type="ARBA" id="ARBA00023163"/>
    </source>
</evidence>
<evidence type="ECO:0000256" key="1">
    <source>
        <dbReference type="ARBA" id="ARBA00009437"/>
    </source>
</evidence>
<dbReference type="InterPro" id="IPR050950">
    <property type="entry name" value="HTH-type_LysR_regulators"/>
</dbReference>
<keyword evidence="4" id="KW-0804">Transcription</keyword>
<dbReference type="PRINTS" id="PR00039">
    <property type="entry name" value="HTHLYSR"/>
</dbReference>
<protein>
    <submittedName>
        <fullName evidence="6">LysR family transcriptional regulator</fullName>
    </submittedName>
</protein>
<dbReference type="RefSeq" id="WP_041883240.1">
    <property type="nucleotide sequence ID" value="NZ_CP157278.1"/>
</dbReference>
<dbReference type="PROSITE" id="PS50931">
    <property type="entry name" value="HTH_LYSR"/>
    <property type="match status" value="1"/>
</dbReference>
<dbReference type="PANTHER" id="PTHR30419">
    <property type="entry name" value="HTH-TYPE TRANSCRIPTIONAL REGULATOR YBHD"/>
    <property type="match status" value="1"/>
</dbReference>
<dbReference type="GO" id="GO:0003700">
    <property type="term" value="F:DNA-binding transcription factor activity"/>
    <property type="evidence" value="ECO:0007669"/>
    <property type="project" value="InterPro"/>
</dbReference>
<dbReference type="InterPro" id="IPR036390">
    <property type="entry name" value="WH_DNA-bd_sf"/>
</dbReference>
<proteinExistence type="inferred from homology"/>
<dbReference type="GO" id="GO:0003677">
    <property type="term" value="F:DNA binding"/>
    <property type="evidence" value="ECO:0007669"/>
    <property type="project" value="UniProtKB-KW"/>
</dbReference>
<dbReference type="InterPro" id="IPR005119">
    <property type="entry name" value="LysR_subst-bd"/>
</dbReference>
<dbReference type="SUPFAM" id="SSF46785">
    <property type="entry name" value="Winged helix' DNA-binding domain"/>
    <property type="match status" value="1"/>
</dbReference>
<reference evidence="6 7" key="1">
    <citation type="submission" date="2015-01" db="EMBL/GenBank/DDBJ databases">
        <title>Draft genome sequence of Pedobacter sp. NL19 isolated from sludge of an effluent treatment pond in an abandoned uranium mine.</title>
        <authorList>
            <person name="Santos T."/>
            <person name="Caetano T."/>
            <person name="Covas C."/>
            <person name="Cruz A."/>
            <person name="Mendo S."/>
        </authorList>
    </citation>
    <scope>NUCLEOTIDE SEQUENCE [LARGE SCALE GENOMIC DNA]</scope>
    <source>
        <strain evidence="6 7">NL19</strain>
    </source>
</reference>
<evidence type="ECO:0000313" key="6">
    <source>
        <dbReference type="EMBL" id="KIO76371.1"/>
    </source>
</evidence>
<dbReference type="Gene3D" id="3.40.190.290">
    <property type="match status" value="1"/>
</dbReference>
<dbReference type="STRING" id="1503925.TH53_15605"/>
<dbReference type="Proteomes" id="UP000032049">
    <property type="component" value="Unassembled WGS sequence"/>
</dbReference>
<keyword evidence="3" id="KW-0238">DNA-binding</keyword>
<keyword evidence="7" id="KW-1185">Reference proteome</keyword>
<comment type="similarity">
    <text evidence="1">Belongs to the LysR transcriptional regulatory family.</text>
</comment>
<dbReference type="CDD" id="cd05466">
    <property type="entry name" value="PBP2_LTTR_substrate"/>
    <property type="match status" value="1"/>
</dbReference>
<evidence type="ECO:0000256" key="2">
    <source>
        <dbReference type="ARBA" id="ARBA00023015"/>
    </source>
</evidence>
<dbReference type="FunFam" id="1.10.10.10:FF:000001">
    <property type="entry name" value="LysR family transcriptional regulator"/>
    <property type="match status" value="1"/>
</dbReference>
<dbReference type="InterPro" id="IPR036388">
    <property type="entry name" value="WH-like_DNA-bd_sf"/>
</dbReference>
<name>A0A0D0GPH6_9SPHI</name>
<dbReference type="SUPFAM" id="SSF53850">
    <property type="entry name" value="Periplasmic binding protein-like II"/>
    <property type="match status" value="1"/>
</dbReference>
<accession>A0A0D0GPH6</accession>
<keyword evidence="2" id="KW-0805">Transcription regulation</keyword>
<evidence type="ECO:0000259" key="5">
    <source>
        <dbReference type="PROSITE" id="PS50931"/>
    </source>
</evidence>
<evidence type="ECO:0000313" key="7">
    <source>
        <dbReference type="Proteomes" id="UP000032049"/>
    </source>
</evidence>
<dbReference type="Gene3D" id="1.10.10.10">
    <property type="entry name" value="Winged helix-like DNA-binding domain superfamily/Winged helix DNA-binding domain"/>
    <property type="match status" value="1"/>
</dbReference>
<dbReference type="InterPro" id="IPR000847">
    <property type="entry name" value="LysR_HTH_N"/>
</dbReference>
<feature type="domain" description="HTH lysR-type" evidence="5">
    <location>
        <begin position="1"/>
        <end position="58"/>
    </location>
</feature>
<organism evidence="6 7">
    <name type="scientific">Pedobacter lusitanus</name>
    <dbReference type="NCBI Taxonomy" id="1503925"/>
    <lineage>
        <taxon>Bacteria</taxon>
        <taxon>Pseudomonadati</taxon>
        <taxon>Bacteroidota</taxon>
        <taxon>Sphingobacteriia</taxon>
        <taxon>Sphingobacteriales</taxon>
        <taxon>Sphingobacteriaceae</taxon>
        <taxon>Pedobacter</taxon>
    </lineage>
</organism>
<dbReference type="GO" id="GO:0005829">
    <property type="term" value="C:cytosol"/>
    <property type="evidence" value="ECO:0007669"/>
    <property type="project" value="TreeGrafter"/>
</dbReference>
<sequence>MEIRQLNYFIKAAELLHFTDAAAACFVTQSTLSQQIKQLEDDLGMLLFDRMGKQVKLTEAGNVFLTHAYQIMLDIKKSRQAIFELANMINGELRIGVTYAFSSLLLPALTPFSEKYPGIMIHIEYGTAGELETKLKMADLDIILAFHEQRDSSGFEMQPVFSSKIIMAVSKNNPLSKLPKISLKELGKLDLILPSKGFSSRDMFDEFFKKNNITANTRIEMNDVHSLLSMVESGNWATIINEKALSTWENLVAVPISDKKLYKQAFILWQKGVYRKKSAVLFVEEFMKVV</sequence>
<dbReference type="Pfam" id="PF00126">
    <property type="entry name" value="HTH_1"/>
    <property type="match status" value="1"/>
</dbReference>
<dbReference type="Pfam" id="PF03466">
    <property type="entry name" value="LysR_substrate"/>
    <property type="match status" value="1"/>
</dbReference>
<evidence type="ECO:0000256" key="3">
    <source>
        <dbReference type="ARBA" id="ARBA00023125"/>
    </source>
</evidence>
<dbReference type="EMBL" id="JXRA01000065">
    <property type="protein sequence ID" value="KIO76371.1"/>
    <property type="molecule type" value="Genomic_DNA"/>
</dbReference>
<dbReference type="AlphaFoldDB" id="A0A0D0GPH6"/>
<dbReference type="OrthoDB" id="9803735at2"/>
<comment type="caution">
    <text evidence="6">The sequence shown here is derived from an EMBL/GenBank/DDBJ whole genome shotgun (WGS) entry which is preliminary data.</text>
</comment>
<gene>
    <name evidence="6" type="ORF">TH53_15605</name>
</gene>